<protein>
    <recommendedName>
        <fullName evidence="4">Antitoxin</fullName>
    </recommendedName>
</protein>
<accession>A0A8H9FU79</accession>
<dbReference type="InterPro" id="IPR028037">
    <property type="entry name" value="Antitoxin_Rv0909/MT0933"/>
</dbReference>
<evidence type="ECO:0000256" key="1">
    <source>
        <dbReference type="SAM" id="MobiDB-lite"/>
    </source>
</evidence>
<sequence>MARGVIKLAALAGLAKQARDYAQKNPESVSSAIGKVESTVSKKVSPKYAGHVGKGGNALRAGLGISSARPVAGPTTTPHDAVGPRTDGTTPPPPPPA</sequence>
<dbReference type="RefSeq" id="WP_052116893.1">
    <property type="nucleotide sequence ID" value="NZ_BMEA01000002.1"/>
</dbReference>
<proteinExistence type="predicted"/>
<reference evidence="2" key="1">
    <citation type="journal article" date="2014" name="Int. J. Syst. Evol. Microbiol.">
        <title>Complete genome sequence of Corynebacterium casei LMG S-19264T (=DSM 44701T), isolated from a smear-ripened cheese.</title>
        <authorList>
            <consortium name="US DOE Joint Genome Institute (JGI-PGF)"/>
            <person name="Walter F."/>
            <person name="Albersmeier A."/>
            <person name="Kalinowski J."/>
            <person name="Ruckert C."/>
        </authorList>
    </citation>
    <scope>NUCLEOTIDE SEQUENCE</scope>
    <source>
        <strain evidence="2">CGMCC 1.10749</strain>
    </source>
</reference>
<comment type="caution">
    <text evidence="2">The sequence shown here is derived from an EMBL/GenBank/DDBJ whole genome shotgun (WGS) entry which is preliminary data.</text>
</comment>
<dbReference type="Proteomes" id="UP000628079">
    <property type="component" value="Unassembled WGS sequence"/>
</dbReference>
<organism evidence="2 3">
    <name type="scientific">Knoellia flava</name>
    <dbReference type="NCBI Taxonomy" id="913969"/>
    <lineage>
        <taxon>Bacteria</taxon>
        <taxon>Bacillati</taxon>
        <taxon>Actinomycetota</taxon>
        <taxon>Actinomycetes</taxon>
        <taxon>Micrococcales</taxon>
        <taxon>Intrasporangiaceae</taxon>
        <taxon>Knoellia</taxon>
    </lineage>
</organism>
<name>A0A8H9FU79_9MICO</name>
<dbReference type="AlphaFoldDB" id="A0A8H9FU79"/>
<feature type="region of interest" description="Disordered" evidence="1">
    <location>
        <begin position="38"/>
        <end position="97"/>
    </location>
</feature>
<dbReference type="Pfam" id="PF14013">
    <property type="entry name" value="MT0933_antitox"/>
    <property type="match status" value="1"/>
</dbReference>
<dbReference type="EMBL" id="BMEA01000002">
    <property type="protein sequence ID" value="GGB86489.1"/>
    <property type="molecule type" value="Genomic_DNA"/>
</dbReference>
<evidence type="ECO:0000313" key="3">
    <source>
        <dbReference type="Proteomes" id="UP000628079"/>
    </source>
</evidence>
<gene>
    <name evidence="2" type="ORF">GCM10011314_27860</name>
</gene>
<reference evidence="2" key="2">
    <citation type="submission" date="2020-09" db="EMBL/GenBank/DDBJ databases">
        <authorList>
            <person name="Sun Q."/>
            <person name="Zhou Y."/>
        </authorList>
    </citation>
    <scope>NUCLEOTIDE SEQUENCE</scope>
    <source>
        <strain evidence="2">CGMCC 1.10749</strain>
    </source>
</reference>
<evidence type="ECO:0000313" key="2">
    <source>
        <dbReference type="EMBL" id="GGB86489.1"/>
    </source>
</evidence>
<evidence type="ECO:0008006" key="4">
    <source>
        <dbReference type="Google" id="ProtNLM"/>
    </source>
</evidence>